<dbReference type="EMBL" id="LJSX01000022">
    <property type="protein sequence ID" value="KPQ09735.1"/>
    <property type="molecule type" value="Genomic_DNA"/>
</dbReference>
<reference evidence="1 3" key="1">
    <citation type="submission" date="2015-09" db="EMBL/GenBank/DDBJ databases">
        <title>Identification and resolution of microdiversity through metagenomic sequencing of parallel consortia.</title>
        <authorList>
            <person name="Nelson W.C."/>
            <person name="Romine M.F."/>
            <person name="Lindemann S.R."/>
        </authorList>
    </citation>
    <scope>NUCLEOTIDE SEQUENCE [LARGE SCALE GENOMIC DNA]</scope>
    <source>
        <strain evidence="1">HL-109</strain>
    </source>
</reference>
<keyword evidence="4" id="KW-1185">Reference proteome</keyword>
<accession>A0A0P7Y684</accession>
<protein>
    <recommendedName>
        <fullName evidence="5">Sel1 repeat family protein</fullName>
    </recommendedName>
</protein>
<dbReference type="Proteomes" id="UP000182800">
    <property type="component" value="Unassembled WGS sequence"/>
</dbReference>
<proteinExistence type="predicted"/>
<evidence type="ECO:0000313" key="4">
    <source>
        <dbReference type="Proteomes" id="UP000182800"/>
    </source>
</evidence>
<name>A0A0P7Y684_9HYPH</name>
<evidence type="ECO:0000313" key="3">
    <source>
        <dbReference type="Proteomes" id="UP000050497"/>
    </source>
</evidence>
<organism evidence="1 3">
    <name type="scientific">Saliniramus fredricksonii</name>
    <dbReference type="NCBI Taxonomy" id="1653334"/>
    <lineage>
        <taxon>Bacteria</taxon>
        <taxon>Pseudomonadati</taxon>
        <taxon>Pseudomonadota</taxon>
        <taxon>Alphaproteobacteria</taxon>
        <taxon>Hyphomicrobiales</taxon>
        <taxon>Salinarimonadaceae</taxon>
        <taxon>Saliniramus</taxon>
    </lineage>
</organism>
<sequence>MVQHSDIPAVFHAGLDGVCFSDPEDFYAIGRIYALGEGRPTDLFAGYVWLRYAAARGSRRAARLLREIAGELEQPTLRRARRTLRLIMGSA</sequence>
<dbReference type="Gene3D" id="1.25.40.10">
    <property type="entry name" value="Tetratricopeptide repeat domain"/>
    <property type="match status" value="1"/>
</dbReference>
<dbReference type="STRING" id="1653334.GA0071312_1660"/>
<dbReference type="Proteomes" id="UP000050497">
    <property type="component" value="Unassembled WGS sequence"/>
</dbReference>
<reference evidence="2 4" key="2">
    <citation type="submission" date="2016-08" db="EMBL/GenBank/DDBJ databases">
        <authorList>
            <person name="Varghese N."/>
            <person name="Submissions Spin"/>
        </authorList>
    </citation>
    <scope>NUCLEOTIDE SEQUENCE [LARGE SCALE GENOMIC DNA]</scope>
    <source>
        <strain evidence="2 4">HL-109</strain>
    </source>
</reference>
<dbReference type="AlphaFoldDB" id="A0A0P7Y684"/>
<dbReference type="EMBL" id="FMBM01000002">
    <property type="protein sequence ID" value="SCC80724.1"/>
    <property type="molecule type" value="Genomic_DNA"/>
</dbReference>
<evidence type="ECO:0000313" key="1">
    <source>
        <dbReference type="EMBL" id="KPQ09735.1"/>
    </source>
</evidence>
<evidence type="ECO:0000313" key="2">
    <source>
        <dbReference type="EMBL" id="SCC80724.1"/>
    </source>
</evidence>
<comment type="caution">
    <text evidence="1">The sequence shown here is derived from an EMBL/GenBank/DDBJ whole genome shotgun (WGS) entry which is preliminary data.</text>
</comment>
<dbReference type="InterPro" id="IPR011990">
    <property type="entry name" value="TPR-like_helical_dom_sf"/>
</dbReference>
<gene>
    <name evidence="2" type="ORF">GA0071312_1660</name>
    <name evidence="1" type="ORF">HLUCCO17_13305</name>
</gene>
<evidence type="ECO:0008006" key="5">
    <source>
        <dbReference type="Google" id="ProtNLM"/>
    </source>
</evidence>
<dbReference type="RefSeq" id="WP_074444579.1">
    <property type="nucleotide sequence ID" value="NZ_FMBM01000002.1"/>
</dbReference>